<evidence type="ECO:0000313" key="2">
    <source>
        <dbReference type="EMBL" id="TKB45700.1"/>
    </source>
</evidence>
<name>A0A4U1B5V2_9GAMM</name>
<feature type="domain" description="Glutaredoxin" evidence="1">
    <location>
        <begin position="4"/>
        <end position="61"/>
    </location>
</feature>
<accession>A0A4U1B5V2</accession>
<gene>
    <name evidence="2" type="ORF">E8M12_07125</name>
</gene>
<keyword evidence="3" id="KW-1185">Reference proteome</keyword>
<protein>
    <submittedName>
        <fullName evidence="2">Glutaredoxin family protein</fullName>
    </submittedName>
</protein>
<dbReference type="CDD" id="cd02976">
    <property type="entry name" value="NrdH"/>
    <property type="match status" value="1"/>
</dbReference>
<dbReference type="PROSITE" id="PS51354">
    <property type="entry name" value="GLUTAREDOXIN_2"/>
    <property type="match status" value="1"/>
</dbReference>
<organism evidence="2 3">
    <name type="scientific">Thalassotalea mangrovi</name>
    <dbReference type="NCBI Taxonomy" id="2572245"/>
    <lineage>
        <taxon>Bacteria</taxon>
        <taxon>Pseudomonadati</taxon>
        <taxon>Pseudomonadota</taxon>
        <taxon>Gammaproteobacteria</taxon>
        <taxon>Alteromonadales</taxon>
        <taxon>Colwelliaceae</taxon>
        <taxon>Thalassotalea</taxon>
    </lineage>
</organism>
<dbReference type="Proteomes" id="UP000307999">
    <property type="component" value="Unassembled WGS sequence"/>
</dbReference>
<dbReference type="SUPFAM" id="SSF52833">
    <property type="entry name" value="Thioredoxin-like"/>
    <property type="match status" value="1"/>
</dbReference>
<dbReference type="InterPro" id="IPR011767">
    <property type="entry name" value="GLR_AS"/>
</dbReference>
<dbReference type="PANTHER" id="PTHR34386">
    <property type="entry name" value="GLUTAREDOXIN"/>
    <property type="match status" value="1"/>
</dbReference>
<dbReference type="OrthoDB" id="9795531at2"/>
<dbReference type="InterPro" id="IPR036249">
    <property type="entry name" value="Thioredoxin-like_sf"/>
</dbReference>
<sequence>MQRVVLYTRNRCPHCDNAKAFLDKQQITYRLCNVSSPAGQKEFYKTGFRSVPVLKIGDRFIQGFSLKQYARALNT</sequence>
<dbReference type="InterPro" id="IPR051548">
    <property type="entry name" value="Grx-like_ET"/>
</dbReference>
<proteinExistence type="predicted"/>
<reference evidence="2 3" key="1">
    <citation type="submission" date="2019-04" db="EMBL/GenBank/DDBJ databases">
        <title>Thalassotalea guangxiensis sp. nov., isolated from sediment of the coastal wetland.</title>
        <authorList>
            <person name="Zheng S."/>
            <person name="Zhang D."/>
        </authorList>
    </citation>
    <scope>NUCLEOTIDE SEQUENCE [LARGE SCALE GENOMIC DNA]</scope>
    <source>
        <strain evidence="2 3">ZS-4</strain>
    </source>
</reference>
<dbReference type="InterPro" id="IPR002109">
    <property type="entry name" value="Glutaredoxin"/>
</dbReference>
<dbReference type="Pfam" id="PF00462">
    <property type="entry name" value="Glutaredoxin"/>
    <property type="match status" value="1"/>
</dbReference>
<dbReference type="PANTHER" id="PTHR34386:SF1">
    <property type="entry name" value="GLUTAREDOXIN-LIKE PROTEIN NRDH"/>
    <property type="match status" value="1"/>
</dbReference>
<dbReference type="EMBL" id="SWDB01000014">
    <property type="protein sequence ID" value="TKB45700.1"/>
    <property type="molecule type" value="Genomic_DNA"/>
</dbReference>
<evidence type="ECO:0000313" key="3">
    <source>
        <dbReference type="Proteomes" id="UP000307999"/>
    </source>
</evidence>
<dbReference type="PROSITE" id="PS00195">
    <property type="entry name" value="GLUTAREDOXIN_1"/>
    <property type="match status" value="1"/>
</dbReference>
<comment type="caution">
    <text evidence="2">The sequence shown here is derived from an EMBL/GenBank/DDBJ whole genome shotgun (WGS) entry which is preliminary data.</text>
</comment>
<evidence type="ECO:0000259" key="1">
    <source>
        <dbReference type="Pfam" id="PF00462"/>
    </source>
</evidence>
<dbReference type="Gene3D" id="3.40.30.10">
    <property type="entry name" value="Glutaredoxin"/>
    <property type="match status" value="1"/>
</dbReference>
<dbReference type="RefSeq" id="WP_136735407.1">
    <property type="nucleotide sequence ID" value="NZ_SWDB01000014.1"/>
</dbReference>
<dbReference type="AlphaFoldDB" id="A0A4U1B5V2"/>
<dbReference type="GO" id="GO:0045454">
    <property type="term" value="P:cell redox homeostasis"/>
    <property type="evidence" value="ECO:0007669"/>
    <property type="project" value="TreeGrafter"/>
</dbReference>
<dbReference type="GO" id="GO:0009055">
    <property type="term" value="F:electron transfer activity"/>
    <property type="evidence" value="ECO:0007669"/>
    <property type="project" value="TreeGrafter"/>
</dbReference>